<keyword evidence="2" id="KW-0406">Ion transport</keyword>
<dbReference type="GO" id="GO:0001518">
    <property type="term" value="C:voltage-gated sodium channel complex"/>
    <property type="evidence" value="ECO:0007669"/>
    <property type="project" value="TreeGrafter"/>
</dbReference>
<dbReference type="InterPro" id="IPR043203">
    <property type="entry name" value="VGCC_Ca_Na"/>
</dbReference>
<dbReference type="AlphaFoldDB" id="A0AAD8B1X6"/>
<dbReference type="Proteomes" id="UP001233172">
    <property type="component" value="Unassembled WGS sequence"/>
</dbReference>
<keyword evidence="2" id="KW-0407">Ion channel</keyword>
<evidence type="ECO:0000313" key="3">
    <source>
        <dbReference type="Proteomes" id="UP001233172"/>
    </source>
</evidence>
<feature type="compositionally biased region" description="Basic and acidic residues" evidence="1">
    <location>
        <begin position="31"/>
        <end position="41"/>
    </location>
</feature>
<dbReference type="EMBL" id="JASAOG010000164">
    <property type="protein sequence ID" value="KAK0046501.1"/>
    <property type="molecule type" value="Genomic_DNA"/>
</dbReference>
<evidence type="ECO:0000256" key="1">
    <source>
        <dbReference type="SAM" id="MobiDB-lite"/>
    </source>
</evidence>
<feature type="compositionally biased region" description="Acidic residues" evidence="1">
    <location>
        <begin position="42"/>
        <end position="54"/>
    </location>
</feature>
<name>A0AAD8B1X6_BIOPF</name>
<dbReference type="GO" id="GO:0005248">
    <property type="term" value="F:voltage-gated sodium channel activity"/>
    <property type="evidence" value="ECO:0007669"/>
    <property type="project" value="TreeGrafter"/>
</dbReference>
<organism evidence="2 3">
    <name type="scientific">Biomphalaria pfeifferi</name>
    <name type="common">Bloodfluke planorb</name>
    <name type="synonym">Freshwater snail</name>
    <dbReference type="NCBI Taxonomy" id="112525"/>
    <lineage>
        <taxon>Eukaryota</taxon>
        <taxon>Metazoa</taxon>
        <taxon>Spiralia</taxon>
        <taxon>Lophotrochozoa</taxon>
        <taxon>Mollusca</taxon>
        <taxon>Gastropoda</taxon>
        <taxon>Heterobranchia</taxon>
        <taxon>Euthyneura</taxon>
        <taxon>Panpulmonata</taxon>
        <taxon>Hygrophila</taxon>
        <taxon>Lymnaeoidea</taxon>
        <taxon>Planorbidae</taxon>
        <taxon>Biomphalaria</taxon>
    </lineage>
</organism>
<dbReference type="GO" id="GO:0086010">
    <property type="term" value="P:membrane depolarization during action potential"/>
    <property type="evidence" value="ECO:0007669"/>
    <property type="project" value="TreeGrafter"/>
</dbReference>
<keyword evidence="2" id="KW-0813">Transport</keyword>
<dbReference type="PANTHER" id="PTHR10037:SF288">
    <property type="entry name" value="SODIUM CHANNEL PROTEIN PARA"/>
    <property type="match status" value="1"/>
</dbReference>
<dbReference type="GO" id="GO:0019228">
    <property type="term" value="P:neuronal action potential"/>
    <property type="evidence" value="ECO:0007669"/>
    <property type="project" value="TreeGrafter"/>
</dbReference>
<accession>A0AAD8B1X6</accession>
<dbReference type="PANTHER" id="PTHR10037">
    <property type="entry name" value="VOLTAGE-GATED CATION CHANNEL CALCIUM AND SODIUM"/>
    <property type="match status" value="1"/>
</dbReference>
<evidence type="ECO:0000313" key="2">
    <source>
        <dbReference type="EMBL" id="KAK0046501.1"/>
    </source>
</evidence>
<feature type="region of interest" description="Disordered" evidence="1">
    <location>
        <begin position="31"/>
        <end position="77"/>
    </location>
</feature>
<keyword evidence="3" id="KW-1185">Reference proteome</keyword>
<comment type="caution">
    <text evidence="2">The sequence shown here is derived from an EMBL/GenBank/DDBJ whole genome shotgun (WGS) entry which is preliminary data.</text>
</comment>
<sequence length="173" mass="20145">MDPEHVEWTPFRPFTRESLFKIERRIAEEEAAKHAEKCKPESDDDDSDSDDPSNQEEALKPNPKLEAGRKLPPSLEDYPKEYIGKPLEDLDEFYHNQKTFVVLNKDKAIFRFSATNALFLLSPFNPIRRVAIYILVHPYPFFSAILRAQSSNHIKGREKTFKILDTILILEKL</sequence>
<proteinExistence type="predicted"/>
<protein>
    <submittedName>
        <fullName evidence="2">Voltage-gated sodium channel alpha subunit LNav14b21</fullName>
    </submittedName>
</protein>
<reference evidence="2" key="2">
    <citation type="submission" date="2023-04" db="EMBL/GenBank/DDBJ databases">
        <authorList>
            <person name="Bu L."/>
            <person name="Lu L."/>
            <person name="Laidemitt M.R."/>
            <person name="Zhang S.M."/>
            <person name="Mutuku M."/>
            <person name="Mkoji G."/>
            <person name="Steinauer M."/>
            <person name="Loker E.S."/>
        </authorList>
    </citation>
    <scope>NUCLEOTIDE SEQUENCE</scope>
    <source>
        <strain evidence="2">KasaAsao</strain>
        <tissue evidence="2">Whole Snail</tissue>
    </source>
</reference>
<gene>
    <name evidence="2" type="ORF">Bpfe_024019</name>
</gene>
<reference evidence="2" key="1">
    <citation type="journal article" date="2023" name="PLoS Negl. Trop. Dis.">
        <title>A genome sequence for Biomphalaria pfeifferi, the major vector snail for the human-infecting parasite Schistosoma mansoni.</title>
        <authorList>
            <person name="Bu L."/>
            <person name="Lu L."/>
            <person name="Laidemitt M.R."/>
            <person name="Zhang S.M."/>
            <person name="Mutuku M."/>
            <person name="Mkoji G."/>
            <person name="Steinauer M."/>
            <person name="Loker E.S."/>
        </authorList>
    </citation>
    <scope>NUCLEOTIDE SEQUENCE</scope>
    <source>
        <strain evidence="2">KasaAsao</strain>
    </source>
</reference>